<sequence>MSIEELLSKLPVFARPELSTFVPYDINSLTSEMVLEKQRDEQHKKIRIITAISLSFIAVITICVLAFFVNYTKKQRKFAKNPPVSSRNLANRPLPPAPIYHPRNF</sequence>
<dbReference type="EMBL" id="CANHGI010000001">
    <property type="protein sequence ID" value="CAI5439871.1"/>
    <property type="molecule type" value="Genomic_DNA"/>
</dbReference>
<comment type="caution">
    <text evidence="3">The sequence shown here is derived from an EMBL/GenBank/DDBJ whole genome shotgun (WGS) entry which is preliminary data.</text>
</comment>
<reference evidence="3" key="1">
    <citation type="submission" date="2022-11" db="EMBL/GenBank/DDBJ databases">
        <authorList>
            <person name="Kikuchi T."/>
        </authorList>
    </citation>
    <scope>NUCLEOTIDE SEQUENCE</scope>
    <source>
        <strain evidence="3">PS1010</strain>
    </source>
</reference>
<keyword evidence="2" id="KW-0472">Membrane</keyword>
<evidence type="ECO:0000256" key="1">
    <source>
        <dbReference type="SAM" id="MobiDB-lite"/>
    </source>
</evidence>
<evidence type="ECO:0000313" key="3">
    <source>
        <dbReference type="EMBL" id="CAI5439871.1"/>
    </source>
</evidence>
<protein>
    <submittedName>
        <fullName evidence="3">Uncharacterized protein</fullName>
    </submittedName>
</protein>
<accession>A0A9P1I883</accession>
<gene>
    <name evidence="3" type="ORF">CAMP_LOCUS2508</name>
</gene>
<dbReference type="OrthoDB" id="1055097at2759"/>
<dbReference type="Proteomes" id="UP001152747">
    <property type="component" value="Unassembled WGS sequence"/>
</dbReference>
<evidence type="ECO:0000256" key="2">
    <source>
        <dbReference type="SAM" id="Phobius"/>
    </source>
</evidence>
<keyword evidence="2" id="KW-1133">Transmembrane helix</keyword>
<keyword evidence="2" id="KW-0812">Transmembrane</keyword>
<feature type="transmembrane region" description="Helical" evidence="2">
    <location>
        <begin position="48"/>
        <end position="71"/>
    </location>
</feature>
<name>A0A9P1I883_9PELO</name>
<organism evidence="3 4">
    <name type="scientific">Caenorhabditis angaria</name>
    <dbReference type="NCBI Taxonomy" id="860376"/>
    <lineage>
        <taxon>Eukaryota</taxon>
        <taxon>Metazoa</taxon>
        <taxon>Ecdysozoa</taxon>
        <taxon>Nematoda</taxon>
        <taxon>Chromadorea</taxon>
        <taxon>Rhabditida</taxon>
        <taxon>Rhabditina</taxon>
        <taxon>Rhabditomorpha</taxon>
        <taxon>Rhabditoidea</taxon>
        <taxon>Rhabditidae</taxon>
        <taxon>Peloderinae</taxon>
        <taxon>Caenorhabditis</taxon>
    </lineage>
</organism>
<dbReference type="AlphaFoldDB" id="A0A9P1I883"/>
<evidence type="ECO:0000313" key="4">
    <source>
        <dbReference type="Proteomes" id="UP001152747"/>
    </source>
</evidence>
<feature type="region of interest" description="Disordered" evidence="1">
    <location>
        <begin position="79"/>
        <end position="105"/>
    </location>
</feature>
<proteinExistence type="predicted"/>
<keyword evidence="4" id="KW-1185">Reference proteome</keyword>